<dbReference type="Gene3D" id="3.10.440.10">
    <property type="match status" value="1"/>
</dbReference>
<evidence type="ECO:0000256" key="6">
    <source>
        <dbReference type="SAM" id="MobiDB-lite"/>
    </source>
</evidence>
<evidence type="ECO:0000256" key="3">
    <source>
        <dbReference type="ARBA" id="ARBA00023274"/>
    </source>
</evidence>
<dbReference type="Proteomes" id="UP000236248">
    <property type="component" value="Chromosome NCAV"/>
</dbReference>
<dbReference type="GO" id="GO:0022625">
    <property type="term" value="C:cytosolic large ribosomal subunit"/>
    <property type="evidence" value="ECO:0007669"/>
    <property type="project" value="TreeGrafter"/>
</dbReference>
<dbReference type="HAMAP" id="MF_00410">
    <property type="entry name" value="Ribosomal_eL31"/>
    <property type="match status" value="1"/>
</dbReference>
<evidence type="ECO:0000256" key="5">
    <source>
        <dbReference type="HAMAP-Rule" id="MF_00410"/>
    </source>
</evidence>
<dbReference type="PROSITE" id="PS01144">
    <property type="entry name" value="RIBOSOMAL_L31E"/>
    <property type="match status" value="1"/>
</dbReference>
<dbReference type="InterPro" id="IPR000054">
    <property type="entry name" value="Ribosomal_eL31"/>
</dbReference>
<dbReference type="InterPro" id="IPR023621">
    <property type="entry name" value="Ribosomal_eL31_dom_sf"/>
</dbReference>
<keyword evidence="8" id="KW-1185">Reference proteome</keyword>
<evidence type="ECO:0000313" key="8">
    <source>
        <dbReference type="Proteomes" id="UP000236248"/>
    </source>
</evidence>
<dbReference type="GeneID" id="41595400"/>
<evidence type="ECO:0000256" key="4">
    <source>
        <dbReference type="ARBA" id="ARBA00035230"/>
    </source>
</evidence>
<evidence type="ECO:0000313" key="7">
    <source>
        <dbReference type="EMBL" id="SPC34567.1"/>
    </source>
</evidence>
<dbReference type="KEGG" id="ncv:NCAV_1401"/>
<dbReference type="PANTHER" id="PTHR10956">
    <property type="entry name" value="60S RIBOSOMAL PROTEIN L31"/>
    <property type="match status" value="1"/>
</dbReference>
<organism evidence="7 8">
    <name type="scientific">Candidatus Nitrosocaldus cavascurensis</name>
    <dbReference type="NCBI Taxonomy" id="2058097"/>
    <lineage>
        <taxon>Archaea</taxon>
        <taxon>Nitrososphaerota</taxon>
        <taxon>Nitrososphaeria</taxon>
        <taxon>Candidatus Nitrosocaldales</taxon>
        <taxon>Candidatus Nitrosocaldaceae</taxon>
        <taxon>Candidatus Nitrosocaldus</taxon>
    </lineage>
</organism>
<dbReference type="RefSeq" id="WP_103286800.1">
    <property type="nucleotide sequence ID" value="NZ_LT981265.1"/>
</dbReference>
<feature type="compositionally biased region" description="Basic and acidic residues" evidence="6">
    <location>
        <begin position="87"/>
        <end position="105"/>
    </location>
</feature>
<evidence type="ECO:0000256" key="1">
    <source>
        <dbReference type="ARBA" id="ARBA00010808"/>
    </source>
</evidence>
<reference evidence="8" key="1">
    <citation type="submission" date="2018-01" db="EMBL/GenBank/DDBJ databases">
        <authorList>
            <person name="Kerou L M."/>
        </authorList>
    </citation>
    <scope>NUCLEOTIDE SEQUENCE [LARGE SCALE GENOMIC DNA]</scope>
    <source>
        <strain evidence="8">SCU2</strain>
    </source>
</reference>
<dbReference type="NCBIfam" id="NF002258">
    <property type="entry name" value="PRK01192.1-1"/>
    <property type="match status" value="1"/>
</dbReference>
<dbReference type="InterPro" id="IPR020052">
    <property type="entry name" value="Ribosomal_eL31_CS"/>
</dbReference>
<keyword evidence="3 5" id="KW-0687">Ribonucleoprotein</keyword>
<dbReference type="PANTHER" id="PTHR10956:SF0">
    <property type="entry name" value="60S RIBOSOMAL PROTEIN L31"/>
    <property type="match status" value="1"/>
</dbReference>
<keyword evidence="2 5" id="KW-0689">Ribosomal protein</keyword>
<proteinExistence type="inferred from homology"/>
<dbReference type="AlphaFoldDB" id="A0A2K5ASF2"/>
<comment type="similarity">
    <text evidence="1 5">Belongs to the eukaryotic ribosomal protein eL31 family.</text>
</comment>
<feature type="region of interest" description="Disordered" evidence="6">
    <location>
        <begin position="85"/>
        <end position="120"/>
    </location>
</feature>
<dbReference type="SUPFAM" id="SSF54575">
    <property type="entry name" value="Ribosomal protein L31e"/>
    <property type="match status" value="1"/>
</dbReference>
<protein>
    <recommendedName>
        <fullName evidence="4 5">Large ribosomal subunit protein eL31</fullName>
    </recommendedName>
</protein>
<gene>
    <name evidence="5 7" type="primary">rpl31e</name>
    <name evidence="7" type="ORF">NCAV_1401</name>
</gene>
<dbReference type="SMART" id="SM01380">
    <property type="entry name" value="Ribosomal_L31e"/>
    <property type="match status" value="1"/>
</dbReference>
<dbReference type="Pfam" id="PF01198">
    <property type="entry name" value="Ribosomal_L31e"/>
    <property type="match status" value="1"/>
</dbReference>
<name>A0A2K5ASF2_9ARCH</name>
<dbReference type="GO" id="GO:0002181">
    <property type="term" value="P:cytoplasmic translation"/>
    <property type="evidence" value="ECO:0007669"/>
    <property type="project" value="TreeGrafter"/>
</dbReference>
<dbReference type="GO" id="GO:0003735">
    <property type="term" value="F:structural constituent of ribosome"/>
    <property type="evidence" value="ECO:0007669"/>
    <property type="project" value="InterPro"/>
</dbReference>
<accession>A0A2K5ASF2</accession>
<dbReference type="CDD" id="cd00463">
    <property type="entry name" value="Ribosomal_L31e"/>
    <property type="match status" value="1"/>
</dbReference>
<sequence length="120" mass="13672">MSREEGVEERVYTINLSKVVLAPDNRRSKRAINMIREFAIRHMKSEEVIIDEELNELVWARGIRSPPRRIRVIISKDASGIVTVKPYKQEEEGKSVEERSKEKEGSSSNATDAKSSKTEG</sequence>
<dbReference type="EMBL" id="LT981265">
    <property type="protein sequence ID" value="SPC34567.1"/>
    <property type="molecule type" value="Genomic_DNA"/>
</dbReference>
<evidence type="ECO:0000256" key="2">
    <source>
        <dbReference type="ARBA" id="ARBA00022980"/>
    </source>
</evidence>